<dbReference type="AlphaFoldDB" id="A0A8E0KH09"/>
<evidence type="ECO:0000313" key="2">
    <source>
        <dbReference type="Proteomes" id="UP000016569"/>
    </source>
</evidence>
<dbReference type="EMBL" id="BATC01000003">
    <property type="protein sequence ID" value="GAD58011.1"/>
    <property type="molecule type" value="Genomic_DNA"/>
</dbReference>
<dbReference type="Proteomes" id="UP000016569">
    <property type="component" value="Unassembled WGS sequence"/>
</dbReference>
<protein>
    <submittedName>
        <fullName evidence="1">Uncharacterized protein</fullName>
    </submittedName>
</protein>
<reference evidence="2" key="1">
    <citation type="journal article" date="2013" name="Genome Announc.">
        <title>Draft Genome Sequence of the Dimorphic Prosthecate Bacterium Brevundimonas abyssalis TAR-001T.</title>
        <authorList>
            <person name="Tsubouchi T."/>
            <person name="Nishi S."/>
            <person name="Usui K."/>
            <person name="Shimane Y."/>
            <person name="Takaki Y."/>
            <person name="Maruyama T."/>
            <person name="Hatada Y."/>
        </authorList>
    </citation>
    <scope>NUCLEOTIDE SEQUENCE [LARGE SCALE GENOMIC DNA]</scope>
    <source>
        <strain evidence="2">TAR-001</strain>
    </source>
</reference>
<proteinExistence type="predicted"/>
<evidence type="ECO:0000313" key="1">
    <source>
        <dbReference type="EMBL" id="GAD58011.1"/>
    </source>
</evidence>
<name>A0A8E0KH09_9CAUL</name>
<keyword evidence="2" id="KW-1185">Reference proteome</keyword>
<accession>A0A8E0KH09</accession>
<gene>
    <name evidence="1" type="ORF">MBEBAB_0261</name>
</gene>
<sequence length="80" mass="8695">MVRGPDGSWHCNDDGAGDLNPLFAATAPQSGRYDIWMGRYSQGTTNAVLNISEVIGNVSTAHGSLDDDCEYADWDDPDCW</sequence>
<comment type="caution">
    <text evidence="1">The sequence shown here is derived from an EMBL/GenBank/DDBJ whole genome shotgun (WGS) entry which is preliminary data.</text>
</comment>
<organism evidence="1 2">
    <name type="scientific">Brevundimonas abyssalis TAR-001</name>
    <dbReference type="NCBI Taxonomy" id="1391729"/>
    <lineage>
        <taxon>Bacteria</taxon>
        <taxon>Pseudomonadati</taxon>
        <taxon>Pseudomonadota</taxon>
        <taxon>Alphaproteobacteria</taxon>
        <taxon>Caulobacterales</taxon>
        <taxon>Caulobacteraceae</taxon>
        <taxon>Brevundimonas</taxon>
    </lineage>
</organism>